<evidence type="ECO:0000256" key="3">
    <source>
        <dbReference type="PROSITE-ProRule" id="PRU00023"/>
    </source>
</evidence>
<gene>
    <name evidence="5" type="ORF">Cadr_000028965</name>
</gene>
<feature type="repeat" description="ANK" evidence="3">
    <location>
        <begin position="461"/>
        <end position="493"/>
    </location>
</feature>
<dbReference type="PANTHER" id="PTHR24188:SF29">
    <property type="entry name" value="GH09064P"/>
    <property type="match status" value="1"/>
</dbReference>
<evidence type="ECO:0000313" key="5">
    <source>
        <dbReference type="EMBL" id="KAB1254777.1"/>
    </source>
</evidence>
<dbReference type="Gene3D" id="1.25.40.20">
    <property type="entry name" value="Ankyrin repeat-containing domain"/>
    <property type="match status" value="5"/>
</dbReference>
<feature type="repeat" description="ANK" evidence="3">
    <location>
        <begin position="593"/>
        <end position="625"/>
    </location>
</feature>
<dbReference type="PROSITE" id="PS50011">
    <property type="entry name" value="PROTEIN_KINASE_DOM"/>
    <property type="match status" value="1"/>
</dbReference>
<dbReference type="InterPro" id="IPR008271">
    <property type="entry name" value="Ser/Thr_kinase_AS"/>
</dbReference>
<dbReference type="Pfam" id="PF13857">
    <property type="entry name" value="Ank_5"/>
    <property type="match status" value="1"/>
</dbReference>
<dbReference type="SMART" id="SM00220">
    <property type="entry name" value="S_TKc"/>
    <property type="match status" value="1"/>
</dbReference>
<keyword evidence="6" id="KW-1185">Reference proteome</keyword>
<feature type="repeat" description="ANK" evidence="3">
    <location>
        <begin position="626"/>
        <end position="658"/>
    </location>
</feature>
<dbReference type="InterPro" id="IPR002110">
    <property type="entry name" value="Ankyrin_rpt"/>
</dbReference>
<dbReference type="GO" id="GO:0005524">
    <property type="term" value="F:ATP binding"/>
    <property type="evidence" value="ECO:0007669"/>
    <property type="project" value="InterPro"/>
</dbReference>
<dbReference type="InterPro" id="IPR000719">
    <property type="entry name" value="Prot_kinase_dom"/>
</dbReference>
<protein>
    <submittedName>
        <fullName evidence="5">Ankyrin repeat and protein kinase domain-containing protein 1</fullName>
    </submittedName>
</protein>
<dbReference type="SUPFAM" id="SSF56112">
    <property type="entry name" value="Protein kinase-like (PK-like)"/>
    <property type="match status" value="1"/>
</dbReference>
<feature type="repeat" description="ANK" evidence="3">
    <location>
        <begin position="692"/>
        <end position="724"/>
    </location>
</feature>
<dbReference type="PROSITE" id="PS00108">
    <property type="entry name" value="PROTEIN_KINASE_ST"/>
    <property type="match status" value="1"/>
</dbReference>
<feature type="repeat" description="ANK" evidence="3">
    <location>
        <begin position="725"/>
        <end position="757"/>
    </location>
</feature>
<proteinExistence type="predicted"/>
<dbReference type="SUPFAM" id="SSF48403">
    <property type="entry name" value="Ankyrin repeat"/>
    <property type="match status" value="1"/>
</dbReference>
<feature type="repeat" description="ANK" evidence="3">
    <location>
        <begin position="494"/>
        <end position="526"/>
    </location>
</feature>
<dbReference type="Pfam" id="PF12796">
    <property type="entry name" value="Ank_2"/>
    <property type="match status" value="3"/>
</dbReference>
<sequence length="799" mass="88024">MAASVEQRLGSLPVFTRDDFEGDWRRVASGGFGQVFQARHKRWRTEHAIKCPACLLPDATSSEVNCLIEEVAKMEKIKFQHIVAIYGVCKQPLGIVMEFMATGSLEKMLPTHSLCWQLKFHIIHETSLAMNFLHSIKPPLLHLDLKPGNILLDSHMHVKVSDFGLSKWMEQSTRIQYIKRSALQGTLSYIPPEMFLETNKGPGPKYDVYSFGIVIWELLTQKKPYSGFNMMPIIIRVAAGVRPSLQPASDEWPGEVQQVVDLMRRCWDQDPKKRPWVNDLPDVAPLSQGWDPARFPPGAHPVTSFALSLLRGADVTVETDMLLSLLQSAVADPESEALARKVSCTWRLRGPREVSEEVGQELTDSSSADYLKQVLHLSDSESLVPSDEQLHLCQNKVTPLHFLVAQGSLEQVRLLLAHEVDVDCQTACGYTPLLIATQDQQPDLCALLLEHGADANLEDEDGWALLHFAAQNGDDRTARLLLDHGACVDAQEHKGWTPLHLAAQNNFENVSRFLASRQADPNLSEAEGKTPLHVAAYFGHVKLIKLLTTQGAELDARQRNLRTPLHLAVEQGKVRAIQHLLKSGAAPNALDQSGYSPLHIAAARGKYLICKMLLRYGASLELPTQQGWTALHLAAYKGHLEIIHLLAESCADVGAPGGMSWTPLHLAARHGVEGVVSVLLQCGADPNAAEQSGWTPLHLAVQRGAFLCVTNLLERQADVHARNKVGWTPAHVAALRGNMAILRVLIKAGARLDTQDGVDCTPLQLALRSQKQGIVTFLEDKDPSLAILGRAEPGAQTEV</sequence>
<evidence type="ECO:0000256" key="2">
    <source>
        <dbReference type="ARBA" id="ARBA00023043"/>
    </source>
</evidence>
<dbReference type="AlphaFoldDB" id="A0A5N4C7B1"/>
<evidence type="ECO:0000259" key="4">
    <source>
        <dbReference type="PROSITE" id="PS50011"/>
    </source>
</evidence>
<keyword evidence="5" id="KW-0808">Transferase</keyword>
<keyword evidence="2 3" id="KW-0040">ANK repeat</keyword>
<feature type="repeat" description="ANK" evidence="3">
    <location>
        <begin position="395"/>
        <end position="427"/>
    </location>
</feature>
<feature type="domain" description="Protein kinase" evidence="4">
    <location>
        <begin position="21"/>
        <end position="303"/>
    </location>
</feature>
<feature type="repeat" description="ANK" evidence="3">
    <location>
        <begin position="428"/>
        <end position="460"/>
    </location>
</feature>
<dbReference type="InterPro" id="IPR036770">
    <property type="entry name" value="Ankyrin_rpt-contain_sf"/>
</dbReference>
<dbReference type="Pfam" id="PF07714">
    <property type="entry name" value="PK_Tyr_Ser-Thr"/>
    <property type="match status" value="1"/>
</dbReference>
<feature type="repeat" description="ANK" evidence="3">
    <location>
        <begin position="527"/>
        <end position="559"/>
    </location>
</feature>
<organism evidence="5 6">
    <name type="scientific">Camelus dromedarius</name>
    <name type="common">Dromedary</name>
    <name type="synonym">Arabian camel</name>
    <dbReference type="NCBI Taxonomy" id="9838"/>
    <lineage>
        <taxon>Eukaryota</taxon>
        <taxon>Metazoa</taxon>
        <taxon>Chordata</taxon>
        <taxon>Craniata</taxon>
        <taxon>Vertebrata</taxon>
        <taxon>Euteleostomi</taxon>
        <taxon>Mammalia</taxon>
        <taxon>Eutheria</taxon>
        <taxon>Laurasiatheria</taxon>
        <taxon>Artiodactyla</taxon>
        <taxon>Tylopoda</taxon>
        <taxon>Camelidae</taxon>
        <taxon>Camelus</taxon>
    </lineage>
</organism>
<dbReference type="PANTHER" id="PTHR24188">
    <property type="entry name" value="ANKYRIN REPEAT PROTEIN"/>
    <property type="match status" value="1"/>
</dbReference>
<evidence type="ECO:0000256" key="1">
    <source>
        <dbReference type="ARBA" id="ARBA00022737"/>
    </source>
</evidence>
<dbReference type="Gene3D" id="1.10.510.10">
    <property type="entry name" value="Transferase(Phosphotransferase) domain 1"/>
    <property type="match status" value="1"/>
</dbReference>
<evidence type="ECO:0000313" key="6">
    <source>
        <dbReference type="Proteomes" id="UP000299084"/>
    </source>
</evidence>
<dbReference type="PROSITE" id="PS50297">
    <property type="entry name" value="ANK_REP_REGION"/>
    <property type="match status" value="11"/>
</dbReference>
<dbReference type="PROSITE" id="PS50088">
    <property type="entry name" value="ANK_REPEAT"/>
    <property type="match status" value="11"/>
</dbReference>
<feature type="repeat" description="ANK" evidence="3">
    <location>
        <begin position="560"/>
        <end position="592"/>
    </location>
</feature>
<dbReference type="SMART" id="SM00248">
    <property type="entry name" value="ANK"/>
    <property type="match status" value="12"/>
</dbReference>
<feature type="repeat" description="ANK" evidence="3">
    <location>
        <begin position="659"/>
        <end position="691"/>
    </location>
</feature>
<dbReference type="Pfam" id="PF00023">
    <property type="entry name" value="Ank"/>
    <property type="match status" value="2"/>
</dbReference>
<reference evidence="5 6" key="1">
    <citation type="journal article" date="2019" name="Mol. Ecol. Resour.">
        <title>Improving Illumina assemblies with Hi-C and long reads: an example with the North African dromedary.</title>
        <authorList>
            <person name="Elbers J.P."/>
            <person name="Rogers M.F."/>
            <person name="Perelman P.L."/>
            <person name="Proskuryakova A.A."/>
            <person name="Serdyukova N.A."/>
            <person name="Johnson W.E."/>
            <person name="Horin P."/>
            <person name="Corander J."/>
            <person name="Murphy D."/>
            <person name="Burger P.A."/>
        </authorList>
    </citation>
    <scope>NUCLEOTIDE SEQUENCE [LARGE SCALE GENOMIC DNA]</scope>
    <source>
        <strain evidence="5">Drom800</strain>
        <tissue evidence="5">Blood</tissue>
    </source>
</reference>
<dbReference type="PRINTS" id="PR01415">
    <property type="entry name" value="ANKYRIN"/>
</dbReference>
<accession>A0A5N4C7B1</accession>
<keyword evidence="1" id="KW-0677">Repeat</keyword>
<dbReference type="InterPro" id="IPR011009">
    <property type="entry name" value="Kinase-like_dom_sf"/>
</dbReference>
<dbReference type="Proteomes" id="UP000299084">
    <property type="component" value="Unassembled WGS sequence"/>
</dbReference>
<keyword evidence="5" id="KW-0418">Kinase</keyword>
<dbReference type="InterPro" id="IPR001245">
    <property type="entry name" value="Ser-Thr/Tyr_kinase_cat_dom"/>
</dbReference>
<dbReference type="STRING" id="9838.ENSCDRP00005017455"/>
<name>A0A5N4C7B1_CAMDR</name>
<dbReference type="GO" id="GO:0004672">
    <property type="term" value="F:protein kinase activity"/>
    <property type="evidence" value="ECO:0007669"/>
    <property type="project" value="InterPro"/>
</dbReference>
<comment type="caution">
    <text evidence="5">The sequence shown here is derived from an EMBL/GenBank/DDBJ whole genome shotgun (WGS) entry which is preliminary data.</text>
</comment>
<dbReference type="EMBL" id="JWIN03000033">
    <property type="protein sequence ID" value="KAB1254777.1"/>
    <property type="molecule type" value="Genomic_DNA"/>
</dbReference>